<name>A0A1D9IF28_9BURK</name>
<proteinExistence type="predicted"/>
<protein>
    <recommendedName>
        <fullName evidence="4">Histidine phosphatase family protein</fullName>
    </recommendedName>
</protein>
<evidence type="ECO:0000313" key="2">
    <source>
        <dbReference type="EMBL" id="AOZ10625.1"/>
    </source>
</evidence>
<dbReference type="Gene3D" id="3.40.50.1240">
    <property type="entry name" value="Phosphoglycerate mutase-like"/>
    <property type="match status" value="1"/>
</dbReference>
<evidence type="ECO:0008006" key="4">
    <source>
        <dbReference type="Google" id="ProtNLM"/>
    </source>
</evidence>
<evidence type="ECO:0000256" key="1">
    <source>
        <dbReference type="SAM" id="MobiDB-lite"/>
    </source>
</evidence>
<reference evidence="2 3" key="1">
    <citation type="submission" date="2016-10" db="EMBL/GenBank/DDBJ databases">
        <title>Complete genome sequences of three Cupriavidus strains isolated from various Malaysian environments.</title>
        <authorList>
            <person name="Abdullah A.A.-A."/>
            <person name="Shafie N.A.H."/>
            <person name="Lau N.S."/>
        </authorList>
    </citation>
    <scope>NUCLEOTIDE SEQUENCE [LARGE SCALE GENOMIC DNA]</scope>
    <source>
        <strain evidence="2 3">USMAA1020</strain>
    </source>
</reference>
<keyword evidence="3" id="KW-1185">Reference proteome</keyword>
<dbReference type="SUPFAM" id="SSF53254">
    <property type="entry name" value="Phosphoglycerate mutase-like"/>
    <property type="match status" value="1"/>
</dbReference>
<organism evidence="2 3">
    <name type="scientific">Cupriavidus malaysiensis</name>
    <dbReference type="NCBI Taxonomy" id="367825"/>
    <lineage>
        <taxon>Bacteria</taxon>
        <taxon>Pseudomonadati</taxon>
        <taxon>Pseudomonadota</taxon>
        <taxon>Betaproteobacteria</taxon>
        <taxon>Burkholderiales</taxon>
        <taxon>Burkholderiaceae</taxon>
        <taxon>Cupriavidus</taxon>
    </lineage>
</organism>
<dbReference type="Proteomes" id="UP000177515">
    <property type="component" value="Chromosome 2"/>
</dbReference>
<sequence>MSLQKVMLIRHAEKPSPDDGGVDEAGKPDSESLSPRGWQRAGALVRFFYRDPCPAAAEIVTPDVIFAAGVGSGSQSRRSMQTVSPLSALLHMERSTPLVTQHLKDDVDGLVADVKHRDGAVLIAWEHKLLAQIVNQLSDQQLSPAPWPDDRFDMVWILVRAGKAWNWRQVPQRLLAGDSS</sequence>
<gene>
    <name evidence="2" type="ORF">BKK80_34385</name>
</gene>
<evidence type="ECO:0000313" key="3">
    <source>
        <dbReference type="Proteomes" id="UP000177515"/>
    </source>
</evidence>
<accession>A0A1D9IF28</accession>
<dbReference type="EMBL" id="CP017755">
    <property type="protein sequence ID" value="AOZ10625.1"/>
    <property type="molecule type" value="Genomic_DNA"/>
</dbReference>
<dbReference type="InterPro" id="IPR029033">
    <property type="entry name" value="His_PPase_superfam"/>
</dbReference>
<feature type="region of interest" description="Disordered" evidence="1">
    <location>
        <begin position="10"/>
        <end position="36"/>
    </location>
</feature>
<dbReference type="RefSeq" id="WP_071073140.1">
    <property type="nucleotide sequence ID" value="NZ_CP017755.1"/>
</dbReference>